<dbReference type="AlphaFoldDB" id="A0A8H5ACJ0"/>
<feature type="compositionally biased region" description="Basic and acidic residues" evidence="3">
    <location>
        <begin position="700"/>
        <end position="718"/>
    </location>
</feature>
<dbReference type="InterPro" id="IPR021833">
    <property type="entry name" value="DUF3425"/>
</dbReference>
<dbReference type="PANTHER" id="PTHR24320:SF283">
    <property type="entry name" value="RETINOL DEHYDROGENASE 11"/>
    <property type="match status" value="1"/>
</dbReference>
<dbReference type="InterPro" id="IPR002347">
    <property type="entry name" value="SDR_fam"/>
</dbReference>
<evidence type="ECO:0000256" key="3">
    <source>
        <dbReference type="SAM" id="MobiDB-lite"/>
    </source>
</evidence>
<reference evidence="4" key="1">
    <citation type="submission" date="2020-02" db="EMBL/GenBank/DDBJ databases">
        <title>Identification and distribution of gene clusters putatively required for synthesis of sphingolipid metabolism inhibitors in phylogenetically diverse species of the filamentous fungus Fusarium.</title>
        <authorList>
            <person name="Kim H.-S."/>
            <person name="Busman M."/>
            <person name="Brown D.W."/>
            <person name="Divon H."/>
            <person name="Uhlig S."/>
            <person name="Proctor R.H."/>
        </authorList>
    </citation>
    <scope>NUCLEOTIDE SEQUENCE [LARGE SCALE GENOMIC DNA]</scope>
    <source>
        <strain evidence="4">NRRL 39464</strain>
    </source>
</reference>
<dbReference type="SUPFAM" id="SSF51735">
    <property type="entry name" value="NAD(P)-binding Rossmann-fold domains"/>
    <property type="match status" value="1"/>
</dbReference>
<sequence>MASTTNPDFGANTEATEVAKAFTDGIRGKTVLITGVNRGGIGFATAQAFSTQSPAHVILAGRSASKAKESIDELKAEFPDVDYRFLEVDLSSQASVRNAAKEFLSWSDIPAIDLIINSAGVMAVQERTLSKDGIEMHLATNHIGHWLLSCLLIPKLIKASEGKPKGSVRIVNVTSASPMVSNMRWSDMNFDKKNKDLPQEEQPNYEFFKLWGYENSEETSYVPLDGYNRSKVANVLFGIEANKRLFEKHGILTLAAHPGVIMTTELGRNFPKETLKAAKKLGSMGFYTHKSLEAGASTSLVAALDPKLANGIGETHEGSDNYGAYLADCQISTGAKPLAVSSSEAKKLWDFSEEATGQKFSWGCEAAIREDKNPDTFFGADSTISQPVTDSLASLRSSVLQHQIENGQYAYPNDQSENERLEIQHNVWLLTLRGSLALCPKGNEAAKRVLDVGTGTGCWAIEYADAFPQSEVIGVDLSPTQPTMVPINCTFEIDDLEKDWTWAKPFDFVFSRVMAGSFEDYDAFISKAYKALEPGGWFEMQDIVLPYKSDDGTLHADLELAKLGHYFCEASKILGRSVEAPRHYKSMMQKAGFINIVERHFKWPLNAWAKDPYYKEIGAWSFANLDGGLEGLTLALFTRGMKWTKEETMTFCAEVRKHLRDPRIHAYLPVHLDSPLMSASPPSGSSKRRVRTEAQMSQKRLADRVKHRENRQEHKQRMERMEADIAQIRKNLDTVSAQLRTLPQLSADLVALQQRSSQKPPGEAYEMDTSVETPDFPAGRRAPAAAPCAADHHDIPPAEVPEVVSSLFPTPSHVDCRCGVQHHSQADCLEYRSFAILYETHAAFPKDPLHARSLPRNPELPNMTLHSYGDNAVTCFLTSFLKGFEMASVETLFGVYFFAYRLMRWRLHPDPMTLKDVPPWLLPTEVQNTYPHPVSIDYIPWPDLRDFLCTNPRIKSRHSVKIYLESLQLKWPPGCPLMAVEGGQVCVSPEFEAIACDLNNWELGPPWLEAFPRLVSLVHP</sequence>
<dbReference type="InterPro" id="IPR029063">
    <property type="entry name" value="SAM-dependent_MTases_sf"/>
</dbReference>
<protein>
    <recommendedName>
        <fullName evidence="6">Oxidoreductase</fullName>
    </recommendedName>
</protein>
<dbReference type="Pfam" id="PF13489">
    <property type="entry name" value="Methyltransf_23"/>
    <property type="match status" value="1"/>
</dbReference>
<organism evidence="4 5">
    <name type="scientific">Fusarium oxysporum</name>
    <name type="common">Fusarium vascular wilt</name>
    <dbReference type="NCBI Taxonomy" id="5507"/>
    <lineage>
        <taxon>Eukaryota</taxon>
        <taxon>Fungi</taxon>
        <taxon>Dikarya</taxon>
        <taxon>Ascomycota</taxon>
        <taxon>Pezizomycotina</taxon>
        <taxon>Sordariomycetes</taxon>
        <taxon>Hypocreomycetidae</taxon>
        <taxon>Hypocreales</taxon>
        <taxon>Nectriaceae</taxon>
        <taxon>Fusarium</taxon>
        <taxon>Fusarium oxysporum species complex</taxon>
    </lineage>
</organism>
<dbReference type="EMBL" id="JAAFOW010001113">
    <property type="protein sequence ID" value="KAF5262269.1"/>
    <property type="molecule type" value="Genomic_DNA"/>
</dbReference>
<dbReference type="Gene3D" id="3.40.50.150">
    <property type="entry name" value="Vaccinia Virus protein VP39"/>
    <property type="match status" value="1"/>
</dbReference>
<dbReference type="GO" id="GO:0016491">
    <property type="term" value="F:oxidoreductase activity"/>
    <property type="evidence" value="ECO:0007669"/>
    <property type="project" value="UniProtKB-KW"/>
</dbReference>
<evidence type="ECO:0000313" key="4">
    <source>
        <dbReference type="EMBL" id="KAF5262269.1"/>
    </source>
</evidence>
<proteinExistence type="inferred from homology"/>
<dbReference type="CDD" id="cd02440">
    <property type="entry name" value="AdoMet_MTases"/>
    <property type="match status" value="1"/>
</dbReference>
<name>A0A8H5ACJ0_FUSOX</name>
<dbReference type="PANTHER" id="PTHR24320">
    <property type="entry name" value="RETINOL DEHYDROGENASE"/>
    <property type="match status" value="1"/>
</dbReference>
<dbReference type="Pfam" id="PF00106">
    <property type="entry name" value="adh_short"/>
    <property type="match status" value="1"/>
</dbReference>
<evidence type="ECO:0000313" key="5">
    <source>
        <dbReference type="Proteomes" id="UP000558688"/>
    </source>
</evidence>
<accession>A0A8H5ACJ0</accession>
<evidence type="ECO:0000256" key="2">
    <source>
        <dbReference type="ARBA" id="ARBA00023002"/>
    </source>
</evidence>
<feature type="region of interest" description="Disordered" evidence="3">
    <location>
        <begin position="698"/>
        <end position="718"/>
    </location>
</feature>
<keyword evidence="2" id="KW-0560">Oxidoreductase</keyword>
<comment type="similarity">
    <text evidence="1">Belongs to the short-chain dehydrogenases/reductases (SDR) family.</text>
</comment>
<dbReference type="Pfam" id="PF11905">
    <property type="entry name" value="DUF3425"/>
    <property type="match status" value="1"/>
</dbReference>
<evidence type="ECO:0000256" key="1">
    <source>
        <dbReference type="ARBA" id="ARBA00006484"/>
    </source>
</evidence>
<gene>
    <name evidence="4" type="ORF">FOXYS1_7024</name>
</gene>
<comment type="caution">
    <text evidence="4">The sequence shown here is derived from an EMBL/GenBank/DDBJ whole genome shotgun (WGS) entry which is preliminary data.</text>
</comment>
<dbReference type="Proteomes" id="UP000558688">
    <property type="component" value="Unassembled WGS sequence"/>
</dbReference>
<dbReference type="SUPFAM" id="SSF53335">
    <property type="entry name" value="S-adenosyl-L-methionine-dependent methyltransferases"/>
    <property type="match status" value="1"/>
</dbReference>
<evidence type="ECO:0008006" key="6">
    <source>
        <dbReference type="Google" id="ProtNLM"/>
    </source>
</evidence>
<dbReference type="InterPro" id="IPR036291">
    <property type="entry name" value="NAD(P)-bd_dom_sf"/>
</dbReference>
<dbReference type="Gene3D" id="3.40.50.720">
    <property type="entry name" value="NAD(P)-binding Rossmann-like Domain"/>
    <property type="match status" value="1"/>
</dbReference>